<dbReference type="InterPro" id="IPR019519">
    <property type="entry name" value="Elp5"/>
</dbReference>
<evidence type="ECO:0000256" key="7">
    <source>
        <dbReference type="ARBA" id="ARBA00022694"/>
    </source>
</evidence>
<organism evidence="9 10">
    <name type="scientific">Sphenodon punctatus</name>
    <name type="common">Tuatara</name>
    <name type="synonym">Hatteria punctata</name>
    <dbReference type="NCBI Taxonomy" id="8508"/>
    <lineage>
        <taxon>Eukaryota</taxon>
        <taxon>Metazoa</taxon>
        <taxon>Chordata</taxon>
        <taxon>Craniata</taxon>
        <taxon>Vertebrata</taxon>
        <taxon>Euteleostomi</taxon>
        <taxon>Lepidosauria</taxon>
        <taxon>Sphenodontia</taxon>
        <taxon>Sphenodontidae</taxon>
        <taxon>Sphenodon</taxon>
    </lineage>
</organism>
<dbReference type="GO" id="GO:0033588">
    <property type="term" value="C:elongator holoenzyme complex"/>
    <property type="evidence" value="ECO:0007669"/>
    <property type="project" value="InterPro"/>
</dbReference>
<sequence>TPWGLSLADSIDCEGRSLLKSFVVASAERGESVHVFCFDLPKEEFQAGFTPQVTTRLLHHDGFLDPLGWAGQARAFGAAMFSVPELVALLASETRGPVTLVLDSLSWLLLRLPIPHVCQVLSQLPRKANAAGRVV</sequence>
<evidence type="ECO:0000256" key="1">
    <source>
        <dbReference type="ARBA" id="ARBA00004123"/>
    </source>
</evidence>
<evidence type="ECO:0000256" key="6">
    <source>
        <dbReference type="ARBA" id="ARBA00022490"/>
    </source>
</evidence>
<dbReference type="GeneTree" id="ENSGT01000000217795"/>
<comment type="similarity">
    <text evidence="4">Belongs to the ELP5 family.</text>
</comment>
<dbReference type="AlphaFoldDB" id="A0A8D0HRT3"/>
<keyword evidence="8" id="KW-0539">Nucleus</keyword>
<evidence type="ECO:0000313" key="10">
    <source>
        <dbReference type="Proteomes" id="UP000694392"/>
    </source>
</evidence>
<protein>
    <recommendedName>
        <fullName evidence="5">Elongator complex protein 5</fullName>
    </recommendedName>
</protein>
<evidence type="ECO:0000256" key="3">
    <source>
        <dbReference type="ARBA" id="ARBA00005043"/>
    </source>
</evidence>
<keyword evidence="7" id="KW-0819">tRNA processing</keyword>
<dbReference type="Ensembl" id="ENSSPUT00000025303.1">
    <property type="protein sequence ID" value="ENSSPUP00000023716.1"/>
    <property type="gene ID" value="ENSSPUG00000018190.1"/>
</dbReference>
<dbReference type="GO" id="GO:0002098">
    <property type="term" value="P:tRNA wobble uridine modification"/>
    <property type="evidence" value="ECO:0007669"/>
    <property type="project" value="InterPro"/>
</dbReference>
<dbReference type="GO" id="GO:0000049">
    <property type="term" value="F:tRNA binding"/>
    <property type="evidence" value="ECO:0007669"/>
    <property type="project" value="TreeGrafter"/>
</dbReference>
<accession>A0A8D0HRT3</accession>
<evidence type="ECO:0000256" key="8">
    <source>
        <dbReference type="ARBA" id="ARBA00023242"/>
    </source>
</evidence>
<reference evidence="9" key="1">
    <citation type="submission" date="2025-08" db="UniProtKB">
        <authorList>
            <consortium name="Ensembl"/>
        </authorList>
    </citation>
    <scope>IDENTIFICATION</scope>
</reference>
<dbReference type="OMA" id="FECEGRS"/>
<proteinExistence type="inferred from homology"/>
<dbReference type="GO" id="GO:0005634">
    <property type="term" value="C:nucleus"/>
    <property type="evidence" value="ECO:0007669"/>
    <property type="project" value="UniProtKB-SubCell"/>
</dbReference>
<dbReference type="CDD" id="cd19496">
    <property type="entry name" value="Elp5"/>
    <property type="match status" value="1"/>
</dbReference>
<keyword evidence="10" id="KW-1185">Reference proteome</keyword>
<keyword evidence="6" id="KW-0963">Cytoplasm</keyword>
<dbReference type="PANTHER" id="PTHR15641">
    <property type="entry name" value="ELONGATOR COMPLEX PROTEIN 5"/>
    <property type="match status" value="1"/>
</dbReference>
<evidence type="ECO:0000256" key="5">
    <source>
        <dbReference type="ARBA" id="ARBA00020264"/>
    </source>
</evidence>
<dbReference type="PANTHER" id="PTHR15641:SF1">
    <property type="entry name" value="ELONGATOR COMPLEX PROTEIN 5"/>
    <property type="match status" value="1"/>
</dbReference>
<evidence type="ECO:0000313" key="9">
    <source>
        <dbReference type="Ensembl" id="ENSSPUP00000023716.1"/>
    </source>
</evidence>
<dbReference type="GO" id="GO:0005829">
    <property type="term" value="C:cytosol"/>
    <property type="evidence" value="ECO:0007669"/>
    <property type="project" value="TreeGrafter"/>
</dbReference>
<evidence type="ECO:0000256" key="2">
    <source>
        <dbReference type="ARBA" id="ARBA00004496"/>
    </source>
</evidence>
<evidence type="ECO:0000256" key="4">
    <source>
        <dbReference type="ARBA" id="ARBA00009567"/>
    </source>
</evidence>
<name>A0A8D0HRT3_SPHPU</name>
<comment type="subcellular location">
    <subcellularLocation>
        <location evidence="2">Cytoplasm</location>
    </subcellularLocation>
    <subcellularLocation>
        <location evidence="1">Nucleus</location>
    </subcellularLocation>
</comment>
<dbReference type="Proteomes" id="UP000694392">
    <property type="component" value="Unplaced"/>
</dbReference>
<reference evidence="9" key="2">
    <citation type="submission" date="2025-09" db="UniProtKB">
        <authorList>
            <consortium name="Ensembl"/>
        </authorList>
    </citation>
    <scope>IDENTIFICATION</scope>
</reference>
<comment type="pathway">
    <text evidence="3">tRNA modification; 5-methoxycarbonylmethyl-2-thiouridine-tRNA biosynthesis.</text>
</comment>